<dbReference type="InterPro" id="IPR007148">
    <property type="entry name" value="SSU_processome_Utp12"/>
</dbReference>
<dbReference type="PANTHER" id="PTHR44267">
    <property type="entry name" value="WD REPEAT-CONTAINING PROTEIN 43"/>
    <property type="match status" value="1"/>
</dbReference>
<feature type="region of interest" description="Disordered" evidence="7">
    <location>
        <begin position="1"/>
        <end position="24"/>
    </location>
</feature>
<feature type="compositionally biased region" description="Acidic residues" evidence="7">
    <location>
        <begin position="696"/>
        <end position="746"/>
    </location>
</feature>
<evidence type="ECO:0000256" key="4">
    <source>
        <dbReference type="ARBA" id="ARBA00023242"/>
    </source>
</evidence>
<accession>A0A5C3NJL8</accession>
<evidence type="ECO:0000256" key="6">
    <source>
        <dbReference type="PROSITE-ProRule" id="PRU00221"/>
    </source>
</evidence>
<keyword evidence="2 6" id="KW-0853">WD repeat</keyword>
<evidence type="ECO:0000256" key="7">
    <source>
        <dbReference type="SAM" id="MobiDB-lite"/>
    </source>
</evidence>
<evidence type="ECO:0000256" key="1">
    <source>
        <dbReference type="ARBA" id="ARBA00004123"/>
    </source>
</evidence>
<feature type="compositionally biased region" description="Basic and acidic residues" evidence="7">
    <location>
        <begin position="509"/>
        <end position="521"/>
    </location>
</feature>
<dbReference type="InterPro" id="IPR015943">
    <property type="entry name" value="WD40/YVTN_repeat-like_dom_sf"/>
</dbReference>
<dbReference type="PROSITE" id="PS50294">
    <property type="entry name" value="WD_REPEATS_REGION"/>
    <property type="match status" value="1"/>
</dbReference>
<sequence>MSNSPTKSKRTKVKPPKSRPVGTSAISQPVVEDASTLTALSCYSPKGDLFALLALSVDKHRLRIYNTTTGVATAETVVETSRVTALSWCSYSQTGEQPPEDSETHPPNKKRRKKRASKAAAGDIAGSPGEQVVVLGLLNGTLQLFSPKHARVVRTLSHPTSSSAILYIASNEEDGSLWTSSTDGNIRLWDAQRGTLTSRYAYDDRTPYSCLAVRPASSEDDEAHLLAANHGIHLLSAPTGASDDDLSGGRSTRQLASFTGHASPVSCMQWDSSHRFVSMAQTDRHVYVWDVPPSEGASSSGKLAASVPLDSDARVIALSTLNQHAQTRALLTLSASGKISMFSIPGQISAGSNSKQRVPTLEPLVDISVKSSDTTTSAETINVSFIPGEEGKLRMVRLIGGLRPVFSVIEYVDGDSFKKGVQIKTNDVLIEAEAQAAANGAINKRYNEPSRLAVSSGVELGQDASMDDLPMRDIDGVLDVNLAEMSLGQRLTAMNGGEGPSGSDSENASPEKQKKGKNRDDVFHIVPANSLTRTLIQALHSSDSRLLETCLAHSDSTLIRNTVQRLPPQLAVPLLNACVERLSRGPRANNMKGGGGGASSQRGTALITWVKAVLTIHSGHLMTMPDLVARLSGLHATLTTRLTLHESLLSLNGRLDMVLSQIEMRSSAAPAPVAARRKGRGAAQGAEKEVTRYVEGESEEEADDQMEVEVESGDDAGSVEDVELGGESEEDEDDEDEEEESDDEEGGPALNGFVDDEAEEDYDEDEEEDYSE</sequence>
<protein>
    <submittedName>
        <fullName evidence="9">NUC189-domain-containing protein</fullName>
    </submittedName>
</protein>
<dbReference type="EMBL" id="ML213503">
    <property type="protein sequence ID" value="TFK57593.1"/>
    <property type="molecule type" value="Genomic_DNA"/>
</dbReference>
<dbReference type="Pfam" id="PF00400">
    <property type="entry name" value="WD40"/>
    <property type="match status" value="2"/>
</dbReference>
<dbReference type="PROSITE" id="PS50082">
    <property type="entry name" value="WD_REPEATS_2"/>
    <property type="match status" value="2"/>
</dbReference>
<feature type="compositionally biased region" description="Basic residues" evidence="7">
    <location>
        <begin position="7"/>
        <end position="17"/>
    </location>
</feature>
<keyword evidence="4" id="KW-0539">Nucleus</keyword>
<organism evidence="9 10">
    <name type="scientific">Heliocybe sulcata</name>
    <dbReference type="NCBI Taxonomy" id="5364"/>
    <lineage>
        <taxon>Eukaryota</taxon>
        <taxon>Fungi</taxon>
        <taxon>Dikarya</taxon>
        <taxon>Basidiomycota</taxon>
        <taxon>Agaricomycotina</taxon>
        <taxon>Agaricomycetes</taxon>
        <taxon>Gloeophyllales</taxon>
        <taxon>Gloeophyllaceae</taxon>
        <taxon>Heliocybe</taxon>
    </lineage>
</organism>
<dbReference type="GO" id="GO:0032040">
    <property type="term" value="C:small-subunit processome"/>
    <property type="evidence" value="ECO:0007669"/>
    <property type="project" value="UniProtKB-ARBA"/>
</dbReference>
<dbReference type="Pfam" id="PF04003">
    <property type="entry name" value="Utp12"/>
    <property type="match status" value="1"/>
</dbReference>
<reference evidence="9 10" key="1">
    <citation type="journal article" date="2019" name="Nat. Ecol. Evol.">
        <title>Megaphylogeny resolves global patterns of mushroom evolution.</title>
        <authorList>
            <person name="Varga T."/>
            <person name="Krizsan K."/>
            <person name="Foldi C."/>
            <person name="Dima B."/>
            <person name="Sanchez-Garcia M."/>
            <person name="Sanchez-Ramirez S."/>
            <person name="Szollosi G.J."/>
            <person name="Szarkandi J.G."/>
            <person name="Papp V."/>
            <person name="Albert L."/>
            <person name="Andreopoulos W."/>
            <person name="Angelini C."/>
            <person name="Antonin V."/>
            <person name="Barry K.W."/>
            <person name="Bougher N.L."/>
            <person name="Buchanan P."/>
            <person name="Buyck B."/>
            <person name="Bense V."/>
            <person name="Catcheside P."/>
            <person name="Chovatia M."/>
            <person name="Cooper J."/>
            <person name="Damon W."/>
            <person name="Desjardin D."/>
            <person name="Finy P."/>
            <person name="Geml J."/>
            <person name="Haridas S."/>
            <person name="Hughes K."/>
            <person name="Justo A."/>
            <person name="Karasinski D."/>
            <person name="Kautmanova I."/>
            <person name="Kiss B."/>
            <person name="Kocsube S."/>
            <person name="Kotiranta H."/>
            <person name="LaButti K.M."/>
            <person name="Lechner B.E."/>
            <person name="Liimatainen K."/>
            <person name="Lipzen A."/>
            <person name="Lukacs Z."/>
            <person name="Mihaltcheva S."/>
            <person name="Morgado L.N."/>
            <person name="Niskanen T."/>
            <person name="Noordeloos M.E."/>
            <person name="Ohm R.A."/>
            <person name="Ortiz-Santana B."/>
            <person name="Ovrebo C."/>
            <person name="Racz N."/>
            <person name="Riley R."/>
            <person name="Savchenko A."/>
            <person name="Shiryaev A."/>
            <person name="Soop K."/>
            <person name="Spirin V."/>
            <person name="Szebenyi C."/>
            <person name="Tomsovsky M."/>
            <person name="Tulloss R.E."/>
            <person name="Uehling J."/>
            <person name="Grigoriev I.V."/>
            <person name="Vagvolgyi C."/>
            <person name="Papp T."/>
            <person name="Martin F.M."/>
            <person name="Miettinen O."/>
            <person name="Hibbett D.S."/>
            <person name="Nagy L.G."/>
        </authorList>
    </citation>
    <scope>NUCLEOTIDE SEQUENCE [LARGE SCALE GENOMIC DNA]</scope>
    <source>
        <strain evidence="9 10">OMC1185</strain>
    </source>
</reference>
<dbReference type="OrthoDB" id="30195at2759"/>
<comment type="subcellular location">
    <subcellularLocation>
        <location evidence="1">Nucleus</location>
    </subcellularLocation>
</comment>
<dbReference type="InterPro" id="IPR036322">
    <property type="entry name" value="WD40_repeat_dom_sf"/>
</dbReference>
<evidence type="ECO:0000256" key="3">
    <source>
        <dbReference type="ARBA" id="ARBA00022737"/>
    </source>
</evidence>
<feature type="compositionally biased region" description="Basic and acidic residues" evidence="7">
    <location>
        <begin position="686"/>
        <end position="695"/>
    </location>
</feature>
<dbReference type="SUPFAM" id="SSF50978">
    <property type="entry name" value="WD40 repeat-like"/>
    <property type="match status" value="1"/>
</dbReference>
<evidence type="ECO:0000259" key="8">
    <source>
        <dbReference type="Pfam" id="PF04003"/>
    </source>
</evidence>
<feature type="compositionally biased region" description="Basic residues" evidence="7">
    <location>
        <begin position="107"/>
        <end position="117"/>
    </location>
</feature>
<feature type="region of interest" description="Disordered" evidence="7">
    <location>
        <begin position="492"/>
        <end position="521"/>
    </location>
</feature>
<feature type="region of interest" description="Disordered" evidence="7">
    <location>
        <begin position="92"/>
        <end position="124"/>
    </location>
</feature>
<dbReference type="AlphaFoldDB" id="A0A5C3NJL8"/>
<dbReference type="PANTHER" id="PTHR44267:SF1">
    <property type="entry name" value="WD REPEAT-CONTAINING PROTEIN 43"/>
    <property type="match status" value="1"/>
</dbReference>
<feature type="region of interest" description="Disordered" evidence="7">
    <location>
        <begin position="666"/>
        <end position="772"/>
    </location>
</feature>
<gene>
    <name evidence="9" type="ORF">OE88DRAFT_1619944</name>
</gene>
<keyword evidence="3" id="KW-0677">Repeat</keyword>
<evidence type="ECO:0000256" key="2">
    <source>
        <dbReference type="ARBA" id="ARBA00022574"/>
    </source>
</evidence>
<evidence type="ECO:0000256" key="5">
    <source>
        <dbReference type="ARBA" id="ARBA00038335"/>
    </source>
</evidence>
<dbReference type="PROSITE" id="PS00678">
    <property type="entry name" value="WD_REPEATS_1"/>
    <property type="match status" value="1"/>
</dbReference>
<name>A0A5C3NJL8_9AGAM</name>
<dbReference type="InterPro" id="IPR001680">
    <property type="entry name" value="WD40_rpt"/>
</dbReference>
<dbReference type="STRING" id="5364.A0A5C3NJL8"/>
<dbReference type="InterPro" id="IPR019775">
    <property type="entry name" value="WD40_repeat_CS"/>
</dbReference>
<dbReference type="GO" id="GO:0000462">
    <property type="term" value="P:maturation of SSU-rRNA from tricistronic rRNA transcript (SSU-rRNA, 5.8S rRNA, LSU-rRNA)"/>
    <property type="evidence" value="ECO:0007669"/>
    <property type="project" value="TreeGrafter"/>
</dbReference>
<dbReference type="Gene3D" id="2.130.10.10">
    <property type="entry name" value="YVTN repeat-like/Quinoprotein amine dehydrogenase"/>
    <property type="match status" value="1"/>
</dbReference>
<proteinExistence type="inferred from homology"/>
<dbReference type="Proteomes" id="UP000305948">
    <property type="component" value="Unassembled WGS sequence"/>
</dbReference>
<feature type="repeat" description="WD" evidence="6">
    <location>
        <begin position="158"/>
        <end position="199"/>
    </location>
</feature>
<evidence type="ECO:0000313" key="9">
    <source>
        <dbReference type="EMBL" id="TFK57593.1"/>
    </source>
</evidence>
<feature type="compositionally biased region" description="Acidic residues" evidence="7">
    <location>
        <begin position="754"/>
        <end position="772"/>
    </location>
</feature>
<feature type="domain" description="Small-subunit processome Utp12" evidence="8">
    <location>
        <begin position="543"/>
        <end position="660"/>
    </location>
</feature>
<dbReference type="SMART" id="SM00320">
    <property type="entry name" value="WD40"/>
    <property type="match status" value="3"/>
</dbReference>
<dbReference type="InterPro" id="IPR052414">
    <property type="entry name" value="U3_snoRNA-assoc_WDR"/>
</dbReference>
<feature type="repeat" description="WD" evidence="6">
    <location>
        <begin position="258"/>
        <end position="299"/>
    </location>
</feature>
<keyword evidence="10" id="KW-1185">Reference proteome</keyword>
<evidence type="ECO:0000313" key="10">
    <source>
        <dbReference type="Proteomes" id="UP000305948"/>
    </source>
</evidence>
<comment type="similarity">
    <text evidence="5">Belongs to the UTP5 family.</text>
</comment>